<organism evidence="1 2">
    <name type="scientific">Datura stramonium</name>
    <name type="common">Jimsonweed</name>
    <name type="synonym">Common thornapple</name>
    <dbReference type="NCBI Taxonomy" id="4076"/>
    <lineage>
        <taxon>Eukaryota</taxon>
        <taxon>Viridiplantae</taxon>
        <taxon>Streptophyta</taxon>
        <taxon>Embryophyta</taxon>
        <taxon>Tracheophyta</taxon>
        <taxon>Spermatophyta</taxon>
        <taxon>Magnoliopsida</taxon>
        <taxon>eudicotyledons</taxon>
        <taxon>Gunneridae</taxon>
        <taxon>Pentapetalae</taxon>
        <taxon>asterids</taxon>
        <taxon>lamiids</taxon>
        <taxon>Solanales</taxon>
        <taxon>Solanaceae</taxon>
        <taxon>Solanoideae</taxon>
        <taxon>Datureae</taxon>
        <taxon>Datura</taxon>
    </lineage>
</organism>
<sequence length="103" mass="12063">MKEEGRRIWRWEGKKGGPARMEVVGESAKAERKKSSEGFIELGKGRKNPRKGKRHSYPWISEPGWKDRLNRFNFANGYKLQGKQCLTVQSKQLTQFLRPNTER</sequence>
<evidence type="ECO:0000313" key="2">
    <source>
        <dbReference type="Proteomes" id="UP000823775"/>
    </source>
</evidence>
<evidence type="ECO:0000313" key="1">
    <source>
        <dbReference type="EMBL" id="MCE3050156.1"/>
    </source>
</evidence>
<proteinExistence type="predicted"/>
<name>A0ABS8WJP2_DATST</name>
<dbReference type="Proteomes" id="UP000823775">
    <property type="component" value="Unassembled WGS sequence"/>
</dbReference>
<accession>A0ABS8WJP2</accession>
<reference evidence="1 2" key="1">
    <citation type="journal article" date="2021" name="BMC Genomics">
        <title>Datura genome reveals duplications of psychoactive alkaloid biosynthetic genes and high mutation rate following tissue culture.</title>
        <authorList>
            <person name="Rajewski A."/>
            <person name="Carter-House D."/>
            <person name="Stajich J."/>
            <person name="Litt A."/>
        </authorList>
    </citation>
    <scope>NUCLEOTIDE SEQUENCE [LARGE SCALE GENOMIC DNA]</scope>
    <source>
        <strain evidence="1">AR-01</strain>
    </source>
</reference>
<comment type="caution">
    <text evidence="1">The sequence shown here is derived from an EMBL/GenBank/DDBJ whole genome shotgun (WGS) entry which is preliminary data.</text>
</comment>
<gene>
    <name evidence="1" type="ORF">HAX54_046548</name>
</gene>
<keyword evidence="2" id="KW-1185">Reference proteome</keyword>
<dbReference type="EMBL" id="JACEIK010007362">
    <property type="protein sequence ID" value="MCE3050156.1"/>
    <property type="molecule type" value="Genomic_DNA"/>
</dbReference>
<protein>
    <submittedName>
        <fullName evidence="1">Uncharacterized protein</fullName>
    </submittedName>
</protein>